<organism evidence="2 3">
    <name type="scientific">Streptomyces chartreusis</name>
    <dbReference type="NCBI Taxonomy" id="1969"/>
    <lineage>
        <taxon>Bacteria</taxon>
        <taxon>Bacillati</taxon>
        <taxon>Actinomycetota</taxon>
        <taxon>Actinomycetes</taxon>
        <taxon>Kitasatosporales</taxon>
        <taxon>Streptomycetaceae</taxon>
        <taxon>Streptomyces</taxon>
    </lineage>
</organism>
<proteinExistence type="predicted"/>
<dbReference type="Proteomes" id="UP000509418">
    <property type="component" value="Chromosome"/>
</dbReference>
<dbReference type="EMBL" id="CP056041">
    <property type="protein sequence ID" value="QKZ17041.1"/>
    <property type="molecule type" value="Genomic_DNA"/>
</dbReference>
<dbReference type="AlphaFoldDB" id="A0A7H8T0T8"/>
<evidence type="ECO:0000313" key="3">
    <source>
        <dbReference type="Proteomes" id="UP000509418"/>
    </source>
</evidence>
<dbReference type="RefSeq" id="WP_176574470.1">
    <property type="nucleotide sequence ID" value="NZ_CBDRGH010000057.1"/>
</dbReference>
<feature type="domain" description="vWA-MoxR associated protein middle region 2" evidence="1">
    <location>
        <begin position="185"/>
        <end position="397"/>
    </location>
</feature>
<sequence length="684" mass="73960">MLVVGAQCEGGARLEGLEDAARGLHAVLVDPRLGGCVDRGDDSLLIGTGLGKHEVEAAVEHAAQLARDDGGALILALLGHGEGSQGASLHFVTSGKRNDSPLANVNVTSLLGDTLNHPGLNGLIAIVDTCLSGSAVPPTADVIAGRQQGDVRFSLLFAATAHESAYGMRLSTELTRLIEEGLPGAGDFLKLDADLRKRLDERIVGQQPGLSTFDGGSRVGDDLWLARNHASPFNGSLGPIAKMALRAAVRRVDANLLLSTEDEVAAWLRDNLQSTISGSWTAVQRLREVRAELEEGRKALNVVSRVFGPALTEESLRLVGVLAGLPLDFVRHEPPRTLRDIVEHSVHHGSAASGQHRVLAHVVAALAHVTGYRDHLPADVLAWAQDLELTAMVNSRLHELNHQPHGDQAPGLVLVLADEGGESVVRVDAWLLFGRAVLDSRRFPCGIGDSGLKDAMAKAVAWAMPWANIAGRRLRRIDVAAPTLVLLDHPPEEHVVRKQKLAVNYTVTTRWSGLLTPPPGASVDDMLQVGEQLLASLDDSDCCGPQWLQTEQIQTVDQLQEHLSNHAFGQHVWALTSLPESDWDFVAQELLEHTPALVWPRQKRIDDEPGIQESVGKHWQALPQQIAHAYQSYLSGSGESQDADIGPLAAVRAAWHDRDWHAFCRRRAMTVVRAPDEMTSKERA</sequence>
<reference evidence="2 3" key="1">
    <citation type="submission" date="2020-06" db="EMBL/GenBank/DDBJ databases">
        <title>Genome mining for natural products.</title>
        <authorList>
            <person name="Zhang B."/>
            <person name="Shi J."/>
            <person name="Ge H."/>
        </authorList>
    </citation>
    <scope>NUCLEOTIDE SEQUENCE [LARGE SCALE GENOMIC DNA]</scope>
    <source>
        <strain evidence="2 3">NA02069</strain>
    </source>
</reference>
<gene>
    <name evidence="2" type="ORF">HUT05_06455</name>
</gene>
<dbReference type="Pfam" id="PF19965">
    <property type="entry name" value="VMAP-M2"/>
    <property type="match status" value="1"/>
</dbReference>
<protein>
    <recommendedName>
        <fullName evidence="1">vWA-MoxR associated protein middle region 2 domain-containing protein</fullName>
    </recommendedName>
</protein>
<evidence type="ECO:0000313" key="2">
    <source>
        <dbReference type="EMBL" id="QKZ17041.1"/>
    </source>
</evidence>
<evidence type="ECO:0000259" key="1">
    <source>
        <dbReference type="Pfam" id="PF19965"/>
    </source>
</evidence>
<keyword evidence="3" id="KW-1185">Reference proteome</keyword>
<accession>A0A7H8T0T8</accession>
<dbReference type="InterPro" id="IPR045446">
    <property type="entry name" value="VMAP-M2"/>
</dbReference>
<name>A0A7H8T0T8_STRCX</name>